<gene>
    <name evidence="1" type="ORF">GSPATT00017947001</name>
</gene>
<dbReference type="HOGENOM" id="CLU_1819583_0_0_1"/>
<accession>A0DKQ0</accession>
<proteinExistence type="predicted"/>
<dbReference type="RefSeq" id="XP_001451014.1">
    <property type="nucleotide sequence ID" value="XM_001450977.1"/>
</dbReference>
<dbReference type="EMBL" id="CT868474">
    <property type="protein sequence ID" value="CAK83617.1"/>
    <property type="molecule type" value="Genomic_DNA"/>
</dbReference>
<keyword evidence="2" id="KW-1185">Reference proteome</keyword>
<organism evidence="1 2">
    <name type="scientific">Paramecium tetraurelia</name>
    <dbReference type="NCBI Taxonomy" id="5888"/>
    <lineage>
        <taxon>Eukaryota</taxon>
        <taxon>Sar</taxon>
        <taxon>Alveolata</taxon>
        <taxon>Ciliophora</taxon>
        <taxon>Intramacronucleata</taxon>
        <taxon>Oligohymenophorea</taxon>
        <taxon>Peniculida</taxon>
        <taxon>Parameciidae</taxon>
        <taxon>Paramecium</taxon>
    </lineage>
</organism>
<dbReference type="Proteomes" id="UP000000600">
    <property type="component" value="Unassembled WGS sequence"/>
</dbReference>
<evidence type="ECO:0000313" key="2">
    <source>
        <dbReference type="Proteomes" id="UP000000600"/>
    </source>
</evidence>
<dbReference type="GeneID" id="5036799"/>
<dbReference type="AlphaFoldDB" id="A0DKQ0"/>
<dbReference type="InParanoid" id="A0DKQ0"/>
<name>A0DKQ0_PARTE</name>
<dbReference type="KEGG" id="ptm:GSPATT00017947001"/>
<reference evidence="1 2" key="1">
    <citation type="journal article" date="2006" name="Nature">
        <title>Global trends of whole-genome duplications revealed by the ciliate Paramecium tetraurelia.</title>
        <authorList>
            <consortium name="Genoscope"/>
            <person name="Aury J.-M."/>
            <person name="Jaillon O."/>
            <person name="Duret L."/>
            <person name="Noel B."/>
            <person name="Jubin C."/>
            <person name="Porcel B.M."/>
            <person name="Segurens B."/>
            <person name="Daubin V."/>
            <person name="Anthouard V."/>
            <person name="Aiach N."/>
            <person name="Arnaiz O."/>
            <person name="Billaut A."/>
            <person name="Beisson J."/>
            <person name="Blanc I."/>
            <person name="Bouhouche K."/>
            <person name="Camara F."/>
            <person name="Duharcourt S."/>
            <person name="Guigo R."/>
            <person name="Gogendeau D."/>
            <person name="Katinka M."/>
            <person name="Keller A.-M."/>
            <person name="Kissmehl R."/>
            <person name="Klotz C."/>
            <person name="Koll F."/>
            <person name="Le Moue A."/>
            <person name="Lepere C."/>
            <person name="Malinsky S."/>
            <person name="Nowacki M."/>
            <person name="Nowak J.K."/>
            <person name="Plattner H."/>
            <person name="Poulain J."/>
            <person name="Ruiz F."/>
            <person name="Serrano V."/>
            <person name="Zagulski M."/>
            <person name="Dessen P."/>
            <person name="Betermier M."/>
            <person name="Weissenbach J."/>
            <person name="Scarpelli C."/>
            <person name="Schachter V."/>
            <person name="Sperling L."/>
            <person name="Meyer E."/>
            <person name="Cohen J."/>
            <person name="Wincker P."/>
        </authorList>
    </citation>
    <scope>NUCLEOTIDE SEQUENCE [LARGE SCALE GENOMIC DNA]</scope>
    <source>
        <strain evidence="1 2">Stock d4-2</strain>
    </source>
</reference>
<protein>
    <submittedName>
        <fullName evidence="1">Uncharacterized protein</fullName>
    </submittedName>
</protein>
<sequence length="142" mass="17235">MIALEHCQQLLELYILEFSHPDEIYVHGDEPIYQNLNQSKLQFLIDIPLNMFNRCYGKRQSITLLQNTFQQEFQIKNDYGLFETYEPKPYLIVVDRDKSDDKYRLEAMMKKRINEMLKIEITTYHMMNTFILQNKFKLNCCY</sequence>
<evidence type="ECO:0000313" key="1">
    <source>
        <dbReference type="EMBL" id="CAK83617.1"/>
    </source>
</evidence>